<feature type="compositionally biased region" description="Low complexity" evidence="2">
    <location>
        <begin position="38"/>
        <end position="49"/>
    </location>
</feature>
<reference evidence="4" key="1">
    <citation type="journal article" date="2013" name="Genetics">
        <title>The draft genome and transcriptome of Panagrellus redivivus are shaped by the harsh demands of a free-living lifestyle.</title>
        <authorList>
            <person name="Srinivasan J."/>
            <person name="Dillman A.R."/>
            <person name="Macchietto M.G."/>
            <person name="Heikkinen L."/>
            <person name="Lakso M."/>
            <person name="Fracchia K.M."/>
            <person name="Antoshechkin I."/>
            <person name="Mortazavi A."/>
            <person name="Wong G."/>
            <person name="Sternberg P.W."/>
        </authorList>
    </citation>
    <scope>NUCLEOTIDE SEQUENCE [LARGE SCALE GENOMIC DNA]</scope>
    <source>
        <strain evidence="4">MT8872</strain>
    </source>
</reference>
<feature type="compositionally biased region" description="Gly residues" evidence="2">
    <location>
        <begin position="814"/>
        <end position="841"/>
    </location>
</feature>
<feature type="compositionally biased region" description="Gly residues" evidence="2">
    <location>
        <begin position="190"/>
        <end position="200"/>
    </location>
</feature>
<comment type="similarity">
    <text evidence="1">Belongs to the nanos family.</text>
</comment>
<dbReference type="GO" id="GO:0003723">
    <property type="term" value="F:RNA binding"/>
    <property type="evidence" value="ECO:0007669"/>
    <property type="project" value="UniProtKB-UniRule"/>
</dbReference>
<keyword evidence="1" id="KW-0862">Zinc</keyword>
<dbReference type="Pfam" id="PF05741">
    <property type="entry name" value="zf-nanos"/>
    <property type="match status" value="1"/>
</dbReference>
<evidence type="ECO:0000313" key="4">
    <source>
        <dbReference type="Proteomes" id="UP000492821"/>
    </source>
</evidence>
<reference evidence="5" key="2">
    <citation type="submission" date="2020-10" db="UniProtKB">
        <authorList>
            <consortium name="WormBaseParasite"/>
        </authorList>
    </citation>
    <scope>IDENTIFICATION</scope>
</reference>
<feature type="compositionally biased region" description="Polar residues" evidence="2">
    <location>
        <begin position="59"/>
        <end position="94"/>
    </location>
</feature>
<feature type="compositionally biased region" description="Basic and acidic residues" evidence="2">
    <location>
        <begin position="574"/>
        <end position="585"/>
    </location>
</feature>
<feature type="compositionally biased region" description="Low complexity" evidence="2">
    <location>
        <begin position="598"/>
        <end position="611"/>
    </location>
</feature>
<dbReference type="InterPro" id="IPR024161">
    <property type="entry name" value="Znf_nanos-typ"/>
</dbReference>
<feature type="compositionally biased region" description="Gly residues" evidence="2">
    <location>
        <begin position="861"/>
        <end position="880"/>
    </location>
</feature>
<feature type="region of interest" description="Disordered" evidence="2">
    <location>
        <begin position="794"/>
        <end position="880"/>
    </location>
</feature>
<protein>
    <submittedName>
        <fullName evidence="5">Nanos-type domain-containing protein</fullName>
    </submittedName>
</protein>
<feature type="compositionally biased region" description="Low complexity" evidence="2">
    <location>
        <begin position="842"/>
        <end position="857"/>
    </location>
</feature>
<feature type="compositionally biased region" description="Low complexity" evidence="2">
    <location>
        <begin position="164"/>
        <end position="189"/>
    </location>
</feature>
<dbReference type="AlphaFoldDB" id="A0A7E4VLQ6"/>
<keyword evidence="1" id="KW-0810">Translation regulation</keyword>
<keyword evidence="1" id="KW-0694">RNA-binding</keyword>
<dbReference type="WBParaSite" id="Pan_g21701.t1">
    <property type="protein sequence ID" value="Pan_g21701.t1"/>
    <property type="gene ID" value="Pan_g21701"/>
</dbReference>
<feature type="region of interest" description="Disordered" evidence="2">
    <location>
        <begin position="1"/>
        <end position="293"/>
    </location>
</feature>
<accession>A0A7E4VLQ6</accession>
<feature type="compositionally biased region" description="Gly residues" evidence="2">
    <location>
        <begin position="221"/>
        <end position="234"/>
    </location>
</feature>
<dbReference type="PROSITE" id="PS51522">
    <property type="entry name" value="ZF_NANOS"/>
    <property type="match status" value="1"/>
</dbReference>
<dbReference type="Gene3D" id="4.10.60.30">
    <property type="entry name" value="Nanos, RNA-binding domain"/>
    <property type="match status" value="1"/>
</dbReference>
<sequence>MEPGYVPENVIPNGPPPGEIAGAPFYHYQVRGPPPPQGIQGHPQQYGGPVMQPPPIRPLQQSNSIGSSLAGSNPSSHAPTPAPGQQSLSHSPNGAPQGVYYPQQGPPPQVQGVRYPFPQQPRPPQQGYYQGPPQHIPQYQGVPVQQPQYNQPQQQMQGPPPYMQRPQQGPHPGQQHRMPSNGGPRPRGGFNNGNGRGGYNSGPPGSQNPGNPRYMNPMNGQRGGRGGGRGGRGGQIRKPGRNDFKPEYPKPPSNPSPESISHQSLPDFSEPPPPLPMVTNPQPMQHPPPQIPHQHAQANQMFQIAQQQHQQFAFAQQGQHFVPQYSQGYPQQQVQGQLVFAGPPPGPGGLVGAYVFTNPDGSQQIVHQMLPPNQGYPVQHVQQQYQVPYQPQYVHQPQYDGPPPQGIPQGQYIPSPPSESFTLAAMAQALQEVSEEERQKNEAAGIPAGVPAVGAHEPANEVDDYTPPGTPQELKPLNNEQLDLLASTLDAVASGEIPRVAYQPQPEPEESVTPPAEPASARKRQPKPDQERYQPPARAGRGNFQPKGFGRQPVPVTTAPAPVHQESGVWRSKSNLDKINEEEKTPIASNNDPRPDSPADATPRASPTPSTTHHAAPKPAVPMIGGIPLIIAASQGKEVDVEAVSKIATKEYCAYCAMLQKPMSTVTNHSLMSKTRGLPACPLFRENGCKLCGAKGDSAHLPEFCKHSRNPNKENVEFKELANHLFSMSFDDRRSCVIKDFNNHPTVANIASASQANEHFAHVSSQSLKRIFAKQLQFNADDLRFAMANPHYYDQQQQQQHRGGYDGGFNRPNRGGGSRGGGSNYGGRGGGSRGGGGGSSHGGYSARSSVRSNASSRYGDNSGGGNRRGGGGGGRGGPRY</sequence>
<feature type="compositionally biased region" description="Low complexity" evidence="2">
    <location>
        <begin position="201"/>
        <end position="212"/>
    </location>
</feature>
<dbReference type="GO" id="GO:0008270">
    <property type="term" value="F:zinc ion binding"/>
    <property type="evidence" value="ECO:0007669"/>
    <property type="project" value="UniProtKB-KW"/>
</dbReference>
<dbReference type="InterPro" id="IPR038129">
    <property type="entry name" value="Nanos_sf"/>
</dbReference>
<feature type="region of interest" description="Disordered" evidence="2">
    <location>
        <begin position="449"/>
        <end position="476"/>
    </location>
</feature>
<feature type="region of interest" description="Disordered" evidence="2">
    <location>
        <begin position="501"/>
        <end position="620"/>
    </location>
</feature>
<keyword evidence="1" id="KW-0863">Zinc-finger</keyword>
<evidence type="ECO:0000259" key="3">
    <source>
        <dbReference type="PROSITE" id="PS51522"/>
    </source>
</evidence>
<evidence type="ECO:0000256" key="1">
    <source>
        <dbReference type="PROSITE-ProRule" id="PRU00855"/>
    </source>
</evidence>
<evidence type="ECO:0000256" key="2">
    <source>
        <dbReference type="SAM" id="MobiDB-lite"/>
    </source>
</evidence>
<feature type="compositionally biased region" description="Low complexity" evidence="2">
    <location>
        <begin position="125"/>
        <end position="157"/>
    </location>
</feature>
<organism evidence="4 5">
    <name type="scientific">Panagrellus redivivus</name>
    <name type="common">Microworm</name>
    <dbReference type="NCBI Taxonomy" id="6233"/>
    <lineage>
        <taxon>Eukaryota</taxon>
        <taxon>Metazoa</taxon>
        <taxon>Ecdysozoa</taxon>
        <taxon>Nematoda</taxon>
        <taxon>Chromadorea</taxon>
        <taxon>Rhabditida</taxon>
        <taxon>Tylenchina</taxon>
        <taxon>Panagrolaimomorpha</taxon>
        <taxon>Panagrolaimoidea</taxon>
        <taxon>Panagrolaimidae</taxon>
        <taxon>Panagrellus</taxon>
    </lineage>
</organism>
<keyword evidence="1" id="KW-0479">Metal-binding</keyword>
<evidence type="ECO:0000313" key="5">
    <source>
        <dbReference type="WBParaSite" id="Pan_g21701.t1"/>
    </source>
</evidence>
<keyword evidence="4" id="KW-1185">Reference proteome</keyword>
<feature type="domain" description="Nanos-type" evidence="3">
    <location>
        <begin position="652"/>
        <end position="707"/>
    </location>
</feature>
<feature type="compositionally biased region" description="Low complexity" evidence="2">
    <location>
        <begin position="553"/>
        <end position="563"/>
    </location>
</feature>
<proteinExistence type="inferred from homology"/>
<dbReference type="GO" id="GO:0006417">
    <property type="term" value="P:regulation of translation"/>
    <property type="evidence" value="ECO:0007669"/>
    <property type="project" value="UniProtKB-UniRule"/>
</dbReference>
<dbReference type="Proteomes" id="UP000492821">
    <property type="component" value="Unassembled WGS sequence"/>
</dbReference>
<name>A0A7E4VLQ6_PANRE</name>